<dbReference type="RefSeq" id="WP_144326810.1">
    <property type="nucleotide sequence ID" value="NZ_VJNA01000038.1"/>
</dbReference>
<dbReference type="OrthoDB" id="9790469at2"/>
<dbReference type="Proteomes" id="UP000318554">
    <property type="component" value="Unassembled WGS sequence"/>
</dbReference>
<dbReference type="PANTHER" id="PTHR39338:SF6">
    <property type="entry name" value="BLL5662 PROTEIN"/>
    <property type="match status" value="1"/>
</dbReference>
<protein>
    <submittedName>
        <fullName evidence="2">VWA domain containing CoxE-like protein</fullName>
    </submittedName>
</protein>
<dbReference type="EMBL" id="VJNA01000038">
    <property type="protein sequence ID" value="TSE21198.1"/>
    <property type="molecule type" value="Genomic_DNA"/>
</dbReference>
<dbReference type="CDD" id="cd00198">
    <property type="entry name" value="vWFA"/>
    <property type="match status" value="1"/>
</dbReference>
<keyword evidence="3" id="KW-1185">Reference proteome</keyword>
<dbReference type="Gene3D" id="3.40.50.410">
    <property type="entry name" value="von Willebrand factor, type A domain"/>
    <property type="match status" value="1"/>
</dbReference>
<dbReference type="InterPro" id="IPR008912">
    <property type="entry name" value="Uncharacterised_CoxE"/>
</dbReference>
<dbReference type="PANTHER" id="PTHR39338">
    <property type="entry name" value="BLL5662 PROTEIN-RELATED"/>
    <property type="match status" value="1"/>
</dbReference>
<sequence>MKAHDPRLQLTAFAHYLREHGYALGYAEVELMTRIAAALPLDQWPRLQGLWRAIACGNQRQWQQYPELHQAFWFAHRLRGSVRSTGLPRKGRSLPEVVQQLHAQLQQTHSEPRASISEPPMLGLYDDQNSPLGESGTDRQRAQGGASRLAVMHQQDVSAWWPDQIDRLEPLLEQMQRRLRKQLQRRLQQEAARGLLQLRRSLRAALSCGGELAQLRYAQRLRRPPRVTVAVDVSRSMETHTHFFLRLARAFADVMDARTFVFHTHVSEVTALMKRRSPRLHARIQAMPLGLGGGTRIASSLHALLHEHLGQALRRGDLLLVLSDGYDTDEPHRLAEVLSQARGRGARIGWLHPTATVPQSAAIEQAAPQITRFLPIHNLSSLTRLPELLD</sequence>
<dbReference type="AlphaFoldDB" id="A0A554WC94"/>
<organism evidence="2 3">
    <name type="scientific">Tepidimonas aquatica</name>
    <dbReference type="NCBI Taxonomy" id="247482"/>
    <lineage>
        <taxon>Bacteria</taxon>
        <taxon>Pseudomonadati</taxon>
        <taxon>Pseudomonadota</taxon>
        <taxon>Betaproteobacteria</taxon>
        <taxon>Burkholderiales</taxon>
        <taxon>Tepidimonas</taxon>
    </lineage>
</organism>
<dbReference type="InterPro" id="IPR036465">
    <property type="entry name" value="vWFA_dom_sf"/>
</dbReference>
<proteinExistence type="predicted"/>
<evidence type="ECO:0000313" key="2">
    <source>
        <dbReference type="EMBL" id="TSE21198.1"/>
    </source>
</evidence>
<dbReference type="Pfam" id="PF05762">
    <property type="entry name" value="VWA_CoxE"/>
    <property type="match status" value="1"/>
</dbReference>
<feature type="region of interest" description="Disordered" evidence="1">
    <location>
        <begin position="126"/>
        <end position="145"/>
    </location>
</feature>
<evidence type="ECO:0000256" key="1">
    <source>
        <dbReference type="SAM" id="MobiDB-lite"/>
    </source>
</evidence>
<evidence type="ECO:0000313" key="3">
    <source>
        <dbReference type="Proteomes" id="UP000318554"/>
    </source>
</evidence>
<name>A0A554WC94_9BURK</name>
<comment type="caution">
    <text evidence="2">The sequence shown here is derived from an EMBL/GenBank/DDBJ whole genome shotgun (WGS) entry which is preliminary data.</text>
</comment>
<reference evidence="2 3" key="1">
    <citation type="submission" date="2019-07" db="EMBL/GenBank/DDBJ databases">
        <title>Tepidimonas aquatica CLN-1 draft genome.</title>
        <authorList>
            <person name="Da Costa M.S."/>
            <person name="Froufe H.J.C."/>
            <person name="Egas C."/>
            <person name="Albuquerque L."/>
        </authorList>
    </citation>
    <scope>NUCLEOTIDE SEQUENCE [LARGE SCALE GENOMIC DNA]</scope>
    <source>
        <strain evidence="2 3">CLN-1</strain>
    </source>
</reference>
<accession>A0A554WC94</accession>
<dbReference type="SUPFAM" id="SSF53300">
    <property type="entry name" value="vWA-like"/>
    <property type="match status" value="1"/>
</dbReference>
<gene>
    <name evidence="2" type="ORF">Taqua_02320</name>
</gene>